<evidence type="ECO:0000313" key="1">
    <source>
        <dbReference type="EMBL" id="KAK3238277.1"/>
    </source>
</evidence>
<sequence length="125" mass="13248">MLGRCQPHATQLRGGALHYHEQHLSMLRCAVALRTSGSFVCVCPSVRCRSASRSALCSNFSESRSSGCTPCHELCTFGTALCVGGTGCCNHSSLSSAAAVLRAAPPLRQIAQRLRLHVHCAPLQA</sequence>
<comment type="caution">
    <text evidence="1">The sequence shown here is derived from an EMBL/GenBank/DDBJ whole genome shotgun (WGS) entry which is preliminary data.</text>
</comment>
<accession>A0AAE0BKR3</accession>
<organism evidence="1 2">
    <name type="scientific">Cymbomonas tetramitiformis</name>
    <dbReference type="NCBI Taxonomy" id="36881"/>
    <lineage>
        <taxon>Eukaryota</taxon>
        <taxon>Viridiplantae</taxon>
        <taxon>Chlorophyta</taxon>
        <taxon>Pyramimonadophyceae</taxon>
        <taxon>Pyramimonadales</taxon>
        <taxon>Pyramimonadaceae</taxon>
        <taxon>Cymbomonas</taxon>
    </lineage>
</organism>
<protein>
    <submittedName>
        <fullName evidence="1">Uncharacterized protein</fullName>
    </submittedName>
</protein>
<proteinExistence type="predicted"/>
<dbReference type="AlphaFoldDB" id="A0AAE0BKR3"/>
<dbReference type="Proteomes" id="UP001190700">
    <property type="component" value="Unassembled WGS sequence"/>
</dbReference>
<evidence type="ECO:0000313" key="2">
    <source>
        <dbReference type="Proteomes" id="UP001190700"/>
    </source>
</evidence>
<reference evidence="1 2" key="1">
    <citation type="journal article" date="2015" name="Genome Biol. Evol.">
        <title>Comparative Genomics of a Bacterivorous Green Alga Reveals Evolutionary Causalities and Consequences of Phago-Mixotrophic Mode of Nutrition.</title>
        <authorList>
            <person name="Burns J.A."/>
            <person name="Paasch A."/>
            <person name="Narechania A."/>
            <person name="Kim E."/>
        </authorList>
    </citation>
    <scope>NUCLEOTIDE SEQUENCE [LARGE SCALE GENOMIC DNA]</scope>
    <source>
        <strain evidence="1 2">PLY_AMNH</strain>
    </source>
</reference>
<keyword evidence="2" id="KW-1185">Reference proteome</keyword>
<name>A0AAE0BKR3_9CHLO</name>
<gene>
    <name evidence="1" type="ORF">CYMTET_51700</name>
</gene>
<dbReference type="EMBL" id="LGRX02034272">
    <property type="protein sequence ID" value="KAK3238277.1"/>
    <property type="molecule type" value="Genomic_DNA"/>
</dbReference>